<keyword evidence="1" id="KW-1133">Transmembrane helix</keyword>
<evidence type="ECO:0000313" key="2">
    <source>
        <dbReference type="EMBL" id="MDG3006178.1"/>
    </source>
</evidence>
<dbReference type="EMBL" id="JARRAG010000002">
    <property type="protein sequence ID" value="MDG3006178.1"/>
    <property type="molecule type" value="Genomic_DNA"/>
</dbReference>
<dbReference type="RefSeq" id="WP_277862478.1">
    <property type="nucleotide sequence ID" value="NZ_JARRAG010000002.1"/>
</dbReference>
<protein>
    <submittedName>
        <fullName evidence="2">Uncharacterized protein</fullName>
    </submittedName>
</protein>
<evidence type="ECO:0000313" key="3">
    <source>
        <dbReference type="Proteomes" id="UP001216907"/>
    </source>
</evidence>
<reference evidence="2 3" key="1">
    <citation type="submission" date="2023-03" db="EMBL/GenBank/DDBJ databases">
        <title>Paludisphaera mucosa sp. nov. a novel planctomycete from northern fen.</title>
        <authorList>
            <person name="Ivanova A."/>
        </authorList>
    </citation>
    <scope>NUCLEOTIDE SEQUENCE [LARGE SCALE GENOMIC DNA]</scope>
    <source>
        <strain evidence="2 3">Pla2</strain>
    </source>
</reference>
<organism evidence="2 3">
    <name type="scientific">Paludisphaera mucosa</name>
    <dbReference type="NCBI Taxonomy" id="3030827"/>
    <lineage>
        <taxon>Bacteria</taxon>
        <taxon>Pseudomonadati</taxon>
        <taxon>Planctomycetota</taxon>
        <taxon>Planctomycetia</taxon>
        <taxon>Isosphaerales</taxon>
        <taxon>Isosphaeraceae</taxon>
        <taxon>Paludisphaera</taxon>
    </lineage>
</organism>
<feature type="transmembrane region" description="Helical" evidence="1">
    <location>
        <begin position="29"/>
        <end position="48"/>
    </location>
</feature>
<comment type="caution">
    <text evidence="2">The sequence shown here is derived from an EMBL/GenBank/DDBJ whole genome shotgun (WGS) entry which is preliminary data.</text>
</comment>
<keyword evidence="3" id="KW-1185">Reference proteome</keyword>
<proteinExistence type="predicted"/>
<sequence>MLRRIAPGLGLFALSPLVAEFLLGNIAIDALPLALILASMYDGGAVLIRESARRAGKGWPTMILLALAFGLIE</sequence>
<name>A0ABT6FFK5_9BACT</name>
<keyword evidence="1" id="KW-0812">Transmembrane</keyword>
<feature type="transmembrane region" description="Helical" evidence="1">
    <location>
        <begin position="55"/>
        <end position="72"/>
    </location>
</feature>
<gene>
    <name evidence="2" type="ORF">PZE19_20600</name>
</gene>
<dbReference type="Proteomes" id="UP001216907">
    <property type="component" value="Unassembled WGS sequence"/>
</dbReference>
<evidence type="ECO:0000256" key="1">
    <source>
        <dbReference type="SAM" id="Phobius"/>
    </source>
</evidence>
<accession>A0ABT6FFK5</accession>
<keyword evidence="1" id="KW-0472">Membrane</keyword>